<keyword evidence="12" id="KW-1185">Reference proteome</keyword>
<dbReference type="RefSeq" id="WP_006860869.1">
    <property type="nucleotide sequence ID" value="NZ_ACCL02000004.1"/>
</dbReference>
<dbReference type="AlphaFoldDB" id="C6LBS7"/>
<keyword evidence="3" id="KW-1003">Cell membrane</keyword>
<feature type="transmembrane region" description="Helical" evidence="10">
    <location>
        <begin position="365"/>
        <end position="383"/>
    </location>
</feature>
<comment type="caution">
    <text evidence="11">The sequence shown here is derived from an EMBL/GenBank/DDBJ whole genome shotgun (WGS) entry which is preliminary data.</text>
</comment>
<evidence type="ECO:0000256" key="1">
    <source>
        <dbReference type="ARBA" id="ARBA00004651"/>
    </source>
</evidence>
<dbReference type="Proteomes" id="UP000005561">
    <property type="component" value="Unassembled WGS sequence"/>
</dbReference>
<keyword evidence="9 10" id="KW-0472">Membrane</keyword>
<dbReference type="GO" id="GO:0005886">
    <property type="term" value="C:plasma membrane"/>
    <property type="evidence" value="ECO:0007669"/>
    <property type="project" value="UniProtKB-SubCell"/>
</dbReference>
<keyword evidence="6" id="KW-0630">Potassium</keyword>
<keyword evidence="8" id="KW-0406">Ion transport</keyword>
<feature type="transmembrane region" description="Helical" evidence="10">
    <location>
        <begin position="170"/>
        <end position="187"/>
    </location>
</feature>
<feature type="transmembrane region" description="Helical" evidence="10">
    <location>
        <begin position="421"/>
        <end position="442"/>
    </location>
</feature>
<evidence type="ECO:0000256" key="4">
    <source>
        <dbReference type="ARBA" id="ARBA00022538"/>
    </source>
</evidence>
<evidence type="ECO:0000256" key="2">
    <source>
        <dbReference type="ARBA" id="ARBA00022448"/>
    </source>
</evidence>
<gene>
    <name evidence="11" type="ORF">BRYFOR_06072</name>
</gene>
<protein>
    <submittedName>
        <fullName evidence="11">Potassium uptake protein, TrkH family</fullName>
    </submittedName>
</protein>
<evidence type="ECO:0000256" key="3">
    <source>
        <dbReference type="ARBA" id="ARBA00022475"/>
    </source>
</evidence>
<name>C6LBS7_9FIRM</name>
<evidence type="ECO:0000313" key="12">
    <source>
        <dbReference type="Proteomes" id="UP000005561"/>
    </source>
</evidence>
<keyword evidence="5 10" id="KW-0812">Transmembrane</keyword>
<feature type="transmembrane region" description="Helical" evidence="10">
    <location>
        <begin position="56"/>
        <end position="75"/>
    </location>
</feature>
<sequence>MKWDDHLMQKLRDRKNLRKSFSTSRIIILGFLLVILIGSLLLMLPFSTREAGGASFWDALFTATSAVCVTGLVVQDTATYWSQFGQLIILLLIQIGGMGVVTISVAFAVISGRRIGLLQRSTMQEAISAPHIGGIVRMTSFILKVTFLAETVGALLLAPVFCRDFGFAKGVWYAVFHSVSAFCNAGFDLMGVREPFSSLTDYRTDPLVNLVIMGLIILGGIGFLIWEDVRTNRLHFRKYRMQTKTVLAVTAALILLSALYYFFVEFSAPQWSNLSASERFWGALFQAVTPRTAGYNTLDLTKLSGAGLTIMIFLMLVGGSPGSTAGGMKTTTVAVLIGTAFSVFRRKEDICFFKRRIADAAVRNAVAILMLYMSLFVTAALLISGIENLPMSVCLFETASAVGTVGLTLGITPTLGFVSRLILIFLMFLGRVGGLTLIYAALSGTRSDISRAPLDRMTVG</sequence>
<dbReference type="PANTHER" id="PTHR32024:SF1">
    <property type="entry name" value="KTR SYSTEM POTASSIUM UPTAKE PROTEIN B"/>
    <property type="match status" value="1"/>
</dbReference>
<dbReference type="EMBL" id="ACCL02000004">
    <property type="protein sequence ID" value="EET61880.1"/>
    <property type="molecule type" value="Genomic_DNA"/>
</dbReference>
<feature type="transmembrane region" description="Helical" evidence="10">
    <location>
        <begin position="141"/>
        <end position="158"/>
    </location>
</feature>
<dbReference type="NCBIfam" id="TIGR00933">
    <property type="entry name" value="2a38"/>
    <property type="match status" value="1"/>
</dbReference>
<evidence type="ECO:0000256" key="10">
    <source>
        <dbReference type="SAM" id="Phobius"/>
    </source>
</evidence>
<evidence type="ECO:0000256" key="8">
    <source>
        <dbReference type="ARBA" id="ARBA00023065"/>
    </source>
</evidence>
<dbReference type="STRING" id="168384.SAMN05660368_00567"/>
<reference evidence="11" key="1">
    <citation type="submission" date="2009-07" db="EMBL/GenBank/DDBJ databases">
        <authorList>
            <person name="Weinstock G."/>
            <person name="Sodergren E."/>
            <person name="Clifton S."/>
            <person name="Fulton L."/>
            <person name="Fulton B."/>
            <person name="Courtney L."/>
            <person name="Fronick C."/>
            <person name="Harrison M."/>
            <person name="Strong C."/>
            <person name="Farmer C."/>
            <person name="Delahaunty K."/>
            <person name="Markovic C."/>
            <person name="Hall O."/>
            <person name="Minx P."/>
            <person name="Tomlinson C."/>
            <person name="Mitreva M."/>
            <person name="Nelson J."/>
            <person name="Hou S."/>
            <person name="Wollam A."/>
            <person name="Pepin K.H."/>
            <person name="Johnson M."/>
            <person name="Bhonagiri V."/>
            <person name="Nash W.E."/>
            <person name="Warren W."/>
            <person name="Chinwalla A."/>
            <person name="Mardis E.R."/>
            <person name="Wilson R.K."/>
        </authorList>
    </citation>
    <scope>NUCLEOTIDE SEQUENCE [LARGE SCALE GENOMIC DNA]</scope>
    <source>
        <strain evidence="11">DSM 14469</strain>
    </source>
</reference>
<dbReference type="InterPro" id="IPR003445">
    <property type="entry name" value="Cat_transpt"/>
</dbReference>
<feature type="transmembrane region" description="Helical" evidence="10">
    <location>
        <begin position="207"/>
        <end position="226"/>
    </location>
</feature>
<feature type="transmembrane region" description="Helical" evidence="10">
    <location>
        <begin position="21"/>
        <end position="44"/>
    </location>
</feature>
<feature type="transmembrane region" description="Helical" evidence="10">
    <location>
        <begin position="87"/>
        <end position="110"/>
    </location>
</feature>
<dbReference type="InterPro" id="IPR004772">
    <property type="entry name" value="TrkH"/>
</dbReference>
<keyword evidence="4" id="KW-0633">Potassium transport</keyword>
<evidence type="ECO:0000313" key="11">
    <source>
        <dbReference type="EMBL" id="EET61880.1"/>
    </source>
</evidence>
<dbReference type="PANTHER" id="PTHR32024">
    <property type="entry name" value="TRK SYSTEM POTASSIUM UPTAKE PROTEIN TRKG-RELATED"/>
    <property type="match status" value="1"/>
</dbReference>
<evidence type="ECO:0000256" key="5">
    <source>
        <dbReference type="ARBA" id="ARBA00022692"/>
    </source>
</evidence>
<dbReference type="eggNOG" id="COG0168">
    <property type="taxonomic scope" value="Bacteria"/>
</dbReference>
<accession>C6LBS7</accession>
<dbReference type="Pfam" id="PF02386">
    <property type="entry name" value="TrkH"/>
    <property type="match status" value="1"/>
</dbReference>
<evidence type="ECO:0000256" key="6">
    <source>
        <dbReference type="ARBA" id="ARBA00022958"/>
    </source>
</evidence>
<evidence type="ECO:0000256" key="7">
    <source>
        <dbReference type="ARBA" id="ARBA00022989"/>
    </source>
</evidence>
<organism evidence="11 12">
    <name type="scientific">Marvinbryantia formatexigens DSM 14469</name>
    <dbReference type="NCBI Taxonomy" id="478749"/>
    <lineage>
        <taxon>Bacteria</taxon>
        <taxon>Bacillati</taxon>
        <taxon>Bacillota</taxon>
        <taxon>Clostridia</taxon>
        <taxon>Lachnospirales</taxon>
        <taxon>Lachnospiraceae</taxon>
        <taxon>Marvinbryantia</taxon>
    </lineage>
</organism>
<comment type="subcellular location">
    <subcellularLocation>
        <location evidence="1">Cell membrane</location>
        <topology evidence="1">Multi-pass membrane protein</topology>
    </subcellularLocation>
</comment>
<keyword evidence="7 10" id="KW-1133">Transmembrane helix</keyword>
<keyword evidence="2" id="KW-0813">Transport</keyword>
<evidence type="ECO:0000256" key="9">
    <source>
        <dbReference type="ARBA" id="ARBA00023136"/>
    </source>
</evidence>
<proteinExistence type="predicted"/>
<dbReference type="GO" id="GO:0015379">
    <property type="term" value="F:potassium:chloride symporter activity"/>
    <property type="evidence" value="ECO:0007669"/>
    <property type="project" value="InterPro"/>
</dbReference>
<feature type="transmembrane region" description="Helical" evidence="10">
    <location>
        <begin position="246"/>
        <end position="264"/>
    </location>
</feature>
<feature type="transmembrane region" description="Helical" evidence="10">
    <location>
        <begin position="325"/>
        <end position="344"/>
    </location>
</feature>